<comment type="caution">
    <text evidence="1">The sequence shown here is derived from an EMBL/GenBank/DDBJ whole genome shotgun (WGS) entry which is preliminary data.</text>
</comment>
<dbReference type="Pfam" id="PF14854">
    <property type="entry name" value="LURAP"/>
    <property type="match status" value="1"/>
</dbReference>
<evidence type="ECO:0000313" key="1">
    <source>
        <dbReference type="EMBL" id="KAB1280276.1"/>
    </source>
</evidence>
<accession>A0A5N4EB75</accession>
<sequence length="158" mass="17326">MPTMGTTSFIGYRCQTEEFHKTLVPIDFLGSSVDVNLRATDVRLMRQLLLINENIESIKWMIEEKATITSRGSSLSGSLCSLLESQSASLRGSCNSLHDGSDGLDGISVGSYLDTLADDVPGHQTPSDLDQFSDNSAIEDSQARHKRPKLDAEYYCFG</sequence>
<dbReference type="PANTHER" id="PTHR33767">
    <property type="entry name" value="LEUCINE RICH ADAPTOR PROTEIN 1-LIKE"/>
    <property type="match status" value="1"/>
</dbReference>
<keyword evidence="2" id="KW-1185">Reference proteome</keyword>
<evidence type="ECO:0000313" key="2">
    <source>
        <dbReference type="Proteomes" id="UP000299084"/>
    </source>
</evidence>
<dbReference type="EMBL" id="JWIN03000004">
    <property type="protein sequence ID" value="KAB1280276.1"/>
    <property type="molecule type" value="Genomic_DNA"/>
</dbReference>
<proteinExistence type="predicted"/>
<dbReference type="PANTHER" id="PTHR33767:SF1">
    <property type="entry name" value="LEUCINE RICH ADAPTOR PROTEIN 1-LIKE"/>
    <property type="match status" value="1"/>
</dbReference>
<organism evidence="1 2">
    <name type="scientific">Camelus dromedarius</name>
    <name type="common">Dromedary</name>
    <name type="synonym">Arabian camel</name>
    <dbReference type="NCBI Taxonomy" id="9838"/>
    <lineage>
        <taxon>Eukaryota</taxon>
        <taxon>Metazoa</taxon>
        <taxon>Chordata</taxon>
        <taxon>Craniata</taxon>
        <taxon>Vertebrata</taxon>
        <taxon>Euteleostomi</taxon>
        <taxon>Mammalia</taxon>
        <taxon>Eutheria</taxon>
        <taxon>Laurasiatheria</taxon>
        <taxon>Artiodactyla</taxon>
        <taxon>Tylopoda</taxon>
        <taxon>Camelidae</taxon>
        <taxon>Camelus</taxon>
    </lineage>
</organism>
<dbReference type="GO" id="GO:0043123">
    <property type="term" value="P:positive regulation of canonical NF-kappaB signal transduction"/>
    <property type="evidence" value="ECO:0007669"/>
    <property type="project" value="InterPro"/>
</dbReference>
<name>A0A5N4EB75_CAMDR</name>
<protein>
    <submittedName>
        <fullName evidence="1">Leucine rich adaptor protein 1-like</fullName>
    </submittedName>
</protein>
<dbReference type="InterPro" id="IPR037443">
    <property type="entry name" value="LURAP1"/>
</dbReference>
<reference evidence="1 2" key="1">
    <citation type="journal article" date="2019" name="Mol. Ecol. Resour.">
        <title>Improving Illumina assemblies with Hi-C and long reads: an example with the North African dromedary.</title>
        <authorList>
            <person name="Elbers J.P."/>
            <person name="Rogers M.F."/>
            <person name="Perelman P.L."/>
            <person name="Proskuryakova A.A."/>
            <person name="Serdyukova N.A."/>
            <person name="Johnson W.E."/>
            <person name="Horin P."/>
            <person name="Corander J."/>
            <person name="Murphy D."/>
            <person name="Burger P.A."/>
        </authorList>
    </citation>
    <scope>NUCLEOTIDE SEQUENCE [LARGE SCALE GENOMIC DNA]</scope>
    <source>
        <strain evidence="1">Drom800</strain>
        <tissue evidence="1">Blood</tissue>
    </source>
</reference>
<dbReference type="STRING" id="9838.ENSCDRP00005008781"/>
<dbReference type="Proteomes" id="UP000299084">
    <property type="component" value="Unassembled WGS sequence"/>
</dbReference>
<dbReference type="InterPro" id="IPR039499">
    <property type="entry name" value="LURA1/LRA25"/>
</dbReference>
<gene>
    <name evidence="1" type="ORF">Cadr_000015638</name>
</gene>
<dbReference type="AlphaFoldDB" id="A0A5N4EB75"/>